<accession>A0A1L1PQS6</accession>
<evidence type="ECO:0000313" key="3">
    <source>
        <dbReference type="EMBL" id="CDN90103.1"/>
    </source>
</evidence>
<evidence type="ECO:0000256" key="1">
    <source>
        <dbReference type="ARBA" id="ARBA00008791"/>
    </source>
</evidence>
<dbReference type="CDD" id="cd00293">
    <property type="entry name" value="USP-like"/>
    <property type="match status" value="1"/>
</dbReference>
<dbReference type="EMBL" id="CCAE010000065">
    <property type="protein sequence ID" value="CDN90103.1"/>
    <property type="molecule type" value="Genomic_DNA"/>
</dbReference>
<dbReference type="SUPFAM" id="SSF52402">
    <property type="entry name" value="Adenine nucleotide alpha hydrolases-like"/>
    <property type="match status" value="1"/>
</dbReference>
<gene>
    <name evidence="3" type="ORF">BN948_04544</name>
</gene>
<feature type="domain" description="UspA" evidence="2">
    <location>
        <begin position="3"/>
        <end position="141"/>
    </location>
</feature>
<dbReference type="Proteomes" id="UP000028878">
    <property type="component" value="Unassembled WGS sequence"/>
</dbReference>
<sequence length="144" mass="14902">MLRVLIPIDGTKASMAAVRHVLALVGTGLRARCVLANVQASANLYEVVVARDPAVLDRVAEEAGRELLKPALQLLNAAGVGAEVEVVHQGDVAPALLDLADRHGVDIIVVGADAPGLADRVLGSVTLDLVQNARVPVTVVRVGD</sequence>
<dbReference type="RefSeq" id="WP_009519647.1">
    <property type="nucleotide sequence ID" value="NZ_CCAE010000065.1"/>
</dbReference>
<dbReference type="PANTHER" id="PTHR46268:SF6">
    <property type="entry name" value="UNIVERSAL STRESS PROTEIN UP12"/>
    <property type="match status" value="1"/>
</dbReference>
<organism evidence="3 4">
    <name type="scientific">Hydrogenophaga intermedia</name>
    <dbReference type="NCBI Taxonomy" id="65786"/>
    <lineage>
        <taxon>Bacteria</taxon>
        <taxon>Pseudomonadati</taxon>
        <taxon>Pseudomonadota</taxon>
        <taxon>Betaproteobacteria</taxon>
        <taxon>Burkholderiales</taxon>
        <taxon>Comamonadaceae</taxon>
        <taxon>Hydrogenophaga</taxon>
    </lineage>
</organism>
<evidence type="ECO:0000259" key="2">
    <source>
        <dbReference type="Pfam" id="PF00582"/>
    </source>
</evidence>
<dbReference type="InterPro" id="IPR006015">
    <property type="entry name" value="Universal_stress_UspA"/>
</dbReference>
<dbReference type="AlphaFoldDB" id="A0A1L1PQS6"/>
<dbReference type="InterPro" id="IPR006016">
    <property type="entry name" value="UspA"/>
</dbReference>
<dbReference type="Gene3D" id="3.40.50.620">
    <property type="entry name" value="HUPs"/>
    <property type="match status" value="1"/>
</dbReference>
<evidence type="ECO:0000313" key="4">
    <source>
        <dbReference type="Proteomes" id="UP000028878"/>
    </source>
</evidence>
<dbReference type="Pfam" id="PF00582">
    <property type="entry name" value="Usp"/>
    <property type="match status" value="1"/>
</dbReference>
<name>A0A1L1PQS6_HYDIT</name>
<dbReference type="PANTHER" id="PTHR46268">
    <property type="entry name" value="STRESS RESPONSE PROTEIN NHAX"/>
    <property type="match status" value="1"/>
</dbReference>
<reference evidence="4" key="1">
    <citation type="submission" date="2014-11" db="EMBL/GenBank/DDBJ databases">
        <title>Draft genome sequence of Hydrogenophaga intermedia S1.</title>
        <authorList>
            <person name="Gan H.M."/>
            <person name="Chew T.H."/>
            <person name="Stolz A."/>
        </authorList>
    </citation>
    <scope>NUCLEOTIDE SEQUENCE [LARGE SCALE GENOMIC DNA]</scope>
    <source>
        <strain evidence="4">S1</strain>
    </source>
</reference>
<dbReference type="InterPro" id="IPR014729">
    <property type="entry name" value="Rossmann-like_a/b/a_fold"/>
</dbReference>
<proteinExistence type="inferred from homology"/>
<dbReference type="PRINTS" id="PR01438">
    <property type="entry name" value="UNVRSLSTRESS"/>
</dbReference>
<keyword evidence="4" id="KW-1185">Reference proteome</keyword>
<comment type="similarity">
    <text evidence="1">Belongs to the universal stress protein A family.</text>
</comment>
<protein>
    <submittedName>
        <fullName evidence="3">UspA domain-containing protein</fullName>
    </submittedName>
</protein>